<evidence type="ECO:0000313" key="2">
    <source>
        <dbReference type="Proteomes" id="UP001162972"/>
    </source>
</evidence>
<proteinExistence type="predicted"/>
<reference evidence="1 2" key="1">
    <citation type="journal article" date="2023" name="Int. J. Mol. Sci.">
        <title>De Novo Assembly and Annotation of 11 Diverse Shrub Willow (Salix) Genomes Reveals Novel Gene Organization in Sex-Linked Regions.</title>
        <authorList>
            <person name="Hyden B."/>
            <person name="Feng K."/>
            <person name="Yates T.B."/>
            <person name="Jawdy S."/>
            <person name="Cereghino C."/>
            <person name="Smart L.B."/>
            <person name="Muchero W."/>
        </authorList>
    </citation>
    <scope>NUCLEOTIDE SEQUENCE [LARGE SCALE GENOMIC DNA]</scope>
    <source>
        <tissue evidence="1">Shoot tip</tissue>
    </source>
</reference>
<comment type="caution">
    <text evidence="1">The sequence shown here is derived from an EMBL/GenBank/DDBJ whole genome shotgun (WGS) entry which is preliminary data.</text>
</comment>
<dbReference type="AlphaFoldDB" id="A0AAD6P8A1"/>
<keyword evidence="2" id="KW-1185">Reference proteome</keyword>
<name>A0AAD6P8A1_9ROSI</name>
<dbReference type="EMBL" id="JAPFFJ010000009">
    <property type="protein sequence ID" value="KAJ6419906.1"/>
    <property type="molecule type" value="Genomic_DNA"/>
</dbReference>
<accession>A0AAD6P8A1</accession>
<sequence length="76" mass="8652">METWDNGSLVPQEALRAAQIQGITRRMIGIIRGISKFPTYRRKFRQVVKALIVYNMEKESVTRPSSMPSVASIENV</sequence>
<dbReference type="PANTHER" id="PTHR31133:SF12">
    <property type="entry name" value="MEMBRANE PROTEIN"/>
    <property type="match status" value="1"/>
</dbReference>
<evidence type="ECO:0000313" key="1">
    <source>
        <dbReference type="EMBL" id="KAJ6419906.1"/>
    </source>
</evidence>
<dbReference type="PANTHER" id="PTHR31133">
    <property type="entry name" value="MEMBRANE PROTEIN"/>
    <property type="match status" value="1"/>
</dbReference>
<gene>
    <name evidence="1" type="ORF">OIU84_029930</name>
</gene>
<dbReference type="InterPro" id="IPR040229">
    <property type="entry name" value="At3g27390-like"/>
</dbReference>
<dbReference type="Proteomes" id="UP001162972">
    <property type="component" value="Chromosome 7"/>
</dbReference>
<protein>
    <submittedName>
        <fullName evidence="1">Uncharacterized protein</fullName>
    </submittedName>
</protein>
<organism evidence="1 2">
    <name type="scientific">Salix udensis</name>
    <dbReference type="NCBI Taxonomy" id="889485"/>
    <lineage>
        <taxon>Eukaryota</taxon>
        <taxon>Viridiplantae</taxon>
        <taxon>Streptophyta</taxon>
        <taxon>Embryophyta</taxon>
        <taxon>Tracheophyta</taxon>
        <taxon>Spermatophyta</taxon>
        <taxon>Magnoliopsida</taxon>
        <taxon>eudicotyledons</taxon>
        <taxon>Gunneridae</taxon>
        <taxon>Pentapetalae</taxon>
        <taxon>rosids</taxon>
        <taxon>fabids</taxon>
        <taxon>Malpighiales</taxon>
        <taxon>Salicaceae</taxon>
        <taxon>Saliceae</taxon>
        <taxon>Salix</taxon>
    </lineage>
</organism>